<gene>
    <name evidence="4" type="ORF">IIA_04948</name>
</gene>
<evidence type="ECO:0000259" key="2">
    <source>
        <dbReference type="Pfam" id="PF00534"/>
    </source>
</evidence>
<dbReference type="SUPFAM" id="SSF53756">
    <property type="entry name" value="UDP-Glycosyltransferase/glycogen phosphorylase"/>
    <property type="match status" value="1"/>
</dbReference>
<name>A0A9W5NNA9_BACC8</name>
<comment type="caution">
    <text evidence="4">The sequence shown here is derived from an EMBL/GenBank/DDBJ whole genome shotgun (WGS) entry which is preliminary data.</text>
</comment>
<dbReference type="InterPro" id="IPR028098">
    <property type="entry name" value="Glyco_trans_4-like_N"/>
</dbReference>
<feature type="domain" description="Glycosyl transferase family 1" evidence="2">
    <location>
        <begin position="174"/>
        <end position="334"/>
    </location>
</feature>
<dbReference type="AlphaFoldDB" id="A0A9W5NNA9"/>
<dbReference type="Gene3D" id="3.40.50.2000">
    <property type="entry name" value="Glycogen Phosphorylase B"/>
    <property type="match status" value="2"/>
</dbReference>
<evidence type="ECO:0000259" key="3">
    <source>
        <dbReference type="Pfam" id="PF13439"/>
    </source>
</evidence>
<dbReference type="EMBL" id="AHER01000044">
    <property type="protein sequence ID" value="EJR16252.1"/>
    <property type="molecule type" value="Genomic_DNA"/>
</dbReference>
<organism evidence="4 5">
    <name type="scientific">Bacillus cereus (strain VD014)</name>
    <dbReference type="NCBI Taxonomy" id="1053223"/>
    <lineage>
        <taxon>Bacteria</taxon>
        <taxon>Bacillati</taxon>
        <taxon>Bacillota</taxon>
        <taxon>Bacilli</taxon>
        <taxon>Bacillales</taxon>
        <taxon>Bacillaceae</taxon>
        <taxon>Bacillus</taxon>
        <taxon>Bacillus cereus group</taxon>
    </lineage>
</organism>
<dbReference type="SMR" id="A0A9W5NNA9"/>
<sequence length="362" mass="41554">MKKVMFVIGVLSNGGAERVISILAKEMIRKGYEVSIVTVFGDNNNYVTDKRITLYPINQKYKNKMLRVMGILRRTRQLIKQQNPDLIISFDTTINIYTIVSRTFLPNKLIVSERNDPYQYPGSKGIRKVRDFLYRFCDGFVFQTEDAKKYFSSRIQEKGVVIPNPIISDLPYWNENSSEKTIITASRLNRQKNLPMLINAYSRIKDSFPEYKLKIFGVGELREELLNQIEHLGLSDKVTIPGFSNDIHTEMANSDLFVIPSDYEGISNSMLEALAIGVPVISTDSPIGGAKMFIKNEENGILIKVRDTDGLVQAMNQILSDKKFAKNLSYEARKIRKDLQSEKIAKIWVEFAQKIYRGNHEW</sequence>
<evidence type="ECO:0000313" key="5">
    <source>
        <dbReference type="Proteomes" id="UP000006607"/>
    </source>
</evidence>
<dbReference type="Pfam" id="PF00534">
    <property type="entry name" value="Glycos_transf_1"/>
    <property type="match status" value="1"/>
</dbReference>
<evidence type="ECO:0008006" key="6">
    <source>
        <dbReference type="Google" id="ProtNLM"/>
    </source>
</evidence>
<dbReference type="GO" id="GO:0016757">
    <property type="term" value="F:glycosyltransferase activity"/>
    <property type="evidence" value="ECO:0007669"/>
    <property type="project" value="InterPro"/>
</dbReference>
<dbReference type="Pfam" id="PF13439">
    <property type="entry name" value="Glyco_transf_4"/>
    <property type="match status" value="1"/>
</dbReference>
<dbReference type="PANTHER" id="PTHR12526">
    <property type="entry name" value="GLYCOSYLTRANSFERASE"/>
    <property type="match status" value="1"/>
</dbReference>
<evidence type="ECO:0000313" key="4">
    <source>
        <dbReference type="EMBL" id="EJR16252.1"/>
    </source>
</evidence>
<dbReference type="Proteomes" id="UP000006607">
    <property type="component" value="Unassembled WGS sequence"/>
</dbReference>
<dbReference type="InterPro" id="IPR001296">
    <property type="entry name" value="Glyco_trans_1"/>
</dbReference>
<feature type="domain" description="Glycosyltransferase subfamily 4-like N-terminal" evidence="3">
    <location>
        <begin position="14"/>
        <end position="166"/>
    </location>
</feature>
<protein>
    <recommendedName>
        <fullName evidence="6">Glycosyltransferase family 4 protein</fullName>
    </recommendedName>
</protein>
<reference evidence="4" key="1">
    <citation type="submission" date="2012-04" db="EMBL/GenBank/DDBJ databases">
        <title>The Genome Sequence of Bacillus cereus VD014.</title>
        <authorList>
            <consortium name="The Broad Institute Genome Sequencing Platform"/>
            <consortium name="The Broad Institute Genome Sequencing Center for Infectious Disease"/>
            <person name="Feldgarden M."/>
            <person name="Van der Auwera G.A."/>
            <person name="Mahillon J."/>
            <person name="Duprez V."/>
            <person name="Timmery S."/>
            <person name="Mattelet C."/>
            <person name="Dierick K."/>
            <person name="Sun M."/>
            <person name="Yu Z."/>
            <person name="Zhu L."/>
            <person name="Hu X."/>
            <person name="Shank E.B."/>
            <person name="Swiecicka I."/>
            <person name="Hansen B.M."/>
            <person name="Andrup L."/>
            <person name="Young S.K."/>
            <person name="Zeng Q."/>
            <person name="Gargeya S."/>
            <person name="Fitzgerald M."/>
            <person name="Haas B."/>
            <person name="Abouelleil A."/>
            <person name="Alvarado L."/>
            <person name="Arachchi H.M."/>
            <person name="Berlin A."/>
            <person name="Chapman S.B."/>
            <person name="Goldberg J."/>
            <person name="Griggs A."/>
            <person name="Gujja S."/>
            <person name="Hansen M."/>
            <person name="Howarth C."/>
            <person name="Imamovic A."/>
            <person name="Larimer J."/>
            <person name="McCowen C."/>
            <person name="Montmayeur A."/>
            <person name="Murphy C."/>
            <person name="Neiman D."/>
            <person name="Pearson M."/>
            <person name="Priest M."/>
            <person name="Roberts A."/>
            <person name="Saif S."/>
            <person name="Shea T."/>
            <person name="Sisk P."/>
            <person name="Sykes S."/>
            <person name="Wortman J."/>
            <person name="Nusbaum C."/>
            <person name="Birren B."/>
        </authorList>
    </citation>
    <scope>NUCLEOTIDE SEQUENCE</scope>
    <source>
        <strain evidence="4">VD014</strain>
    </source>
</reference>
<dbReference type="PANTHER" id="PTHR12526:SF630">
    <property type="entry name" value="GLYCOSYLTRANSFERASE"/>
    <property type="match status" value="1"/>
</dbReference>
<accession>A0A9W5NNA9</accession>
<evidence type="ECO:0000256" key="1">
    <source>
        <dbReference type="ARBA" id="ARBA00009481"/>
    </source>
</evidence>
<proteinExistence type="inferred from homology"/>
<comment type="similarity">
    <text evidence="1">Belongs to the glycosyltransferase group 1 family. Glycosyltransferase 4 subfamily.</text>
</comment>
<dbReference type="RefSeq" id="WP_000757395.1">
    <property type="nucleotide sequence ID" value="NZ_JH792025.1"/>
</dbReference>